<dbReference type="RefSeq" id="WP_260975164.1">
    <property type="nucleotide sequence ID" value="NZ_JAOANI010000012.1"/>
</dbReference>
<dbReference type="AlphaFoldDB" id="A0A9X2WDG0"/>
<sequence>MIKRSLLAVAIATLSIQSVQAAPFLPMDARGLAMGSTGVASAQRAHAPAYNPSLLSQASEDDDFALLFPQIGVNLADEGELIDEAELISDEIFPAFENAIEGSGLSSGLDANLDTLTTRISQLETAIGTGDAAQIATANTNLKSALGDVDDDLVVTQSSISDLTKSLDNISGSPLSARLGVGGALAIPSKKFAAAISFSGTANVSARVNFTDSDLGLLNSYVPAAQGYIDAADDVSTGIDDATADNTITPTEALNLQSAVDNLQTYEYTSPNGTSIFSNGALTDDASDANLTSTAEVVAVAIVDLGVSLSREFDFSGEKVAIGLTPKLQKITTYHYADEVDGFDEVDEDDLEDSKEDYSKVNLDIGASYRFGSEGNWVAGLVGKNLLGGEFDYADVLVTPKDSNGNPDPLQPAYTIDGGSVKLNPQFRAGLSYQSSWVNVAVDLDLTENDPIAFENPTQYAAIGAEFDLFSTLQLRAGYRTNMSASNSDMVSVGFGLSPFGVHLDIAAMANPSDPEKEAGVALETGFYF</sequence>
<keyword evidence="3" id="KW-1185">Reference proteome</keyword>
<evidence type="ECO:0000256" key="1">
    <source>
        <dbReference type="SAM" id="SignalP"/>
    </source>
</evidence>
<reference evidence="2" key="1">
    <citation type="journal article" date="2022" name="Front. Microbiol.">
        <title>Genome-based taxonomic rearrangement of Oceanobacter-related bacteria including the description of Thalassolituus hydrocarbonoclasticus sp. nov. and Thalassolituus pacificus sp. nov. and emended description of the genus Thalassolituus.</title>
        <authorList>
            <person name="Dong C."/>
            <person name="Wei L."/>
            <person name="Wang J."/>
            <person name="Lai Q."/>
            <person name="Huang Z."/>
            <person name="Shao Z."/>
        </authorList>
    </citation>
    <scope>NUCLEOTIDE SEQUENCE</scope>
    <source>
        <strain evidence="2">59MF3M-4</strain>
    </source>
</reference>
<dbReference type="Gene3D" id="2.40.160.60">
    <property type="entry name" value="Outer membrane protein transport protein (OMPP1/FadL/TodX)"/>
    <property type="match status" value="1"/>
</dbReference>
<accession>A0A9X2WDG0</accession>
<keyword evidence="1" id="KW-0732">Signal</keyword>
<evidence type="ECO:0000313" key="2">
    <source>
        <dbReference type="EMBL" id="MCT7358244.1"/>
    </source>
</evidence>
<gene>
    <name evidence="2" type="primary">traF</name>
    <name evidence="2" type="ORF">NYR02_04305</name>
</gene>
<dbReference type="EMBL" id="JAOANI010000012">
    <property type="protein sequence ID" value="MCT7358244.1"/>
    <property type="molecule type" value="Genomic_DNA"/>
</dbReference>
<dbReference type="Proteomes" id="UP001147830">
    <property type="component" value="Unassembled WGS sequence"/>
</dbReference>
<proteinExistence type="predicted"/>
<protein>
    <submittedName>
        <fullName evidence="2">Conjugal transfer protein TraF</fullName>
    </submittedName>
</protein>
<feature type="chain" id="PRO_5040879289" evidence="1">
    <location>
        <begin position="22"/>
        <end position="529"/>
    </location>
</feature>
<organism evidence="2 3">
    <name type="scientific">Thalassolituus pacificus</name>
    <dbReference type="NCBI Taxonomy" id="2975440"/>
    <lineage>
        <taxon>Bacteria</taxon>
        <taxon>Pseudomonadati</taxon>
        <taxon>Pseudomonadota</taxon>
        <taxon>Gammaproteobacteria</taxon>
        <taxon>Oceanospirillales</taxon>
        <taxon>Oceanospirillaceae</taxon>
        <taxon>Thalassolituus</taxon>
    </lineage>
</organism>
<name>A0A9X2WDG0_9GAMM</name>
<feature type="signal peptide" evidence="1">
    <location>
        <begin position="1"/>
        <end position="21"/>
    </location>
</feature>
<dbReference type="InterPro" id="IPR032811">
    <property type="entry name" value="Put_conjugal_transfer"/>
</dbReference>
<reference evidence="2" key="2">
    <citation type="submission" date="2022-08" db="EMBL/GenBank/DDBJ databases">
        <authorList>
            <person name="Dong C."/>
        </authorList>
    </citation>
    <scope>NUCLEOTIDE SEQUENCE</scope>
    <source>
        <strain evidence="2">59MF3M-4</strain>
    </source>
</reference>
<comment type="caution">
    <text evidence="2">The sequence shown here is derived from an EMBL/GenBank/DDBJ whole genome shotgun (WGS) entry which is preliminary data.</text>
</comment>
<dbReference type="Pfam" id="PF13729">
    <property type="entry name" value="TraF_2"/>
    <property type="match status" value="1"/>
</dbReference>
<evidence type="ECO:0000313" key="3">
    <source>
        <dbReference type="Proteomes" id="UP001147830"/>
    </source>
</evidence>